<dbReference type="SUPFAM" id="SSF52540">
    <property type="entry name" value="P-loop containing nucleoside triphosphate hydrolases"/>
    <property type="match status" value="1"/>
</dbReference>
<reference evidence="1 2" key="1">
    <citation type="submission" date="2024-09" db="EMBL/GenBank/DDBJ databases">
        <authorList>
            <person name="Sun Q."/>
            <person name="Mori K."/>
        </authorList>
    </citation>
    <scope>NUCLEOTIDE SEQUENCE [LARGE SCALE GENOMIC DNA]</scope>
    <source>
        <strain evidence="1 2">CCM 7650</strain>
    </source>
</reference>
<dbReference type="Pfam" id="PF13671">
    <property type="entry name" value="AAA_33"/>
    <property type="match status" value="1"/>
</dbReference>
<dbReference type="PANTHER" id="PTHR43883:SF1">
    <property type="entry name" value="GLUCONOKINASE"/>
    <property type="match status" value="1"/>
</dbReference>
<dbReference type="Gene3D" id="3.40.50.300">
    <property type="entry name" value="P-loop containing nucleotide triphosphate hydrolases"/>
    <property type="match status" value="1"/>
</dbReference>
<evidence type="ECO:0000313" key="2">
    <source>
        <dbReference type="Proteomes" id="UP001589797"/>
    </source>
</evidence>
<dbReference type="InterPro" id="IPR052732">
    <property type="entry name" value="Cell-binding_unc_protein"/>
</dbReference>
<dbReference type="InterPro" id="IPR027417">
    <property type="entry name" value="P-loop_NTPase"/>
</dbReference>
<gene>
    <name evidence="1" type="ORF">ACFFIP_05420</name>
</gene>
<accession>A0ABV6FQG1</accession>
<dbReference type="PANTHER" id="PTHR43883">
    <property type="entry name" value="SLR0207 PROTEIN"/>
    <property type="match status" value="1"/>
</dbReference>
<dbReference type="Proteomes" id="UP001589797">
    <property type="component" value="Unassembled WGS sequence"/>
</dbReference>
<name>A0ABV6FQG1_9BACT</name>
<dbReference type="PIRSF" id="PIRSF037081">
    <property type="entry name" value="P-loop_All4644_prd"/>
    <property type="match status" value="1"/>
</dbReference>
<evidence type="ECO:0000313" key="1">
    <source>
        <dbReference type="EMBL" id="MFC0262115.1"/>
    </source>
</evidence>
<dbReference type="InterPro" id="IPR017101">
    <property type="entry name" value="P-loop_ATP/GTP-bd_All4644_prd"/>
</dbReference>
<organism evidence="1 2">
    <name type="scientific">Fontibacter flavus</name>
    <dbReference type="NCBI Taxonomy" id="654838"/>
    <lineage>
        <taxon>Bacteria</taxon>
        <taxon>Pseudomonadati</taxon>
        <taxon>Bacteroidota</taxon>
        <taxon>Cytophagia</taxon>
        <taxon>Cytophagales</taxon>
        <taxon>Cyclobacteriaceae</taxon>
        <taxon>Fontibacter</taxon>
    </lineage>
</organism>
<sequence>MVKSRNLIVMVAGLPGSGKSFFAKRLASEIEALYLSSDELRKQIGLRGRYLVGDKLTVYEELCKRACLSIQDQQSVIMDATFYLQSVREKVYDLAKKLSCKLIMIYVHADEKLIKDRLLSDREDSEADFQVYLKIKNQYEPIHREHLKLESTNENIVEMLDKALNYISIQDGKA</sequence>
<keyword evidence="2" id="KW-1185">Reference proteome</keyword>
<proteinExistence type="predicted"/>
<protein>
    <submittedName>
        <fullName evidence="1">AAA family ATPase</fullName>
    </submittedName>
</protein>
<comment type="caution">
    <text evidence="1">The sequence shown here is derived from an EMBL/GenBank/DDBJ whole genome shotgun (WGS) entry which is preliminary data.</text>
</comment>
<dbReference type="EMBL" id="JBHLWI010000009">
    <property type="protein sequence ID" value="MFC0262115.1"/>
    <property type="molecule type" value="Genomic_DNA"/>
</dbReference>
<dbReference type="RefSeq" id="WP_382386555.1">
    <property type="nucleotide sequence ID" value="NZ_JBHLWI010000009.1"/>
</dbReference>